<keyword evidence="5" id="KW-1185">Reference proteome</keyword>
<organism evidence="4 5">
    <name type="scientific">Bifidobacterium amazonense</name>
    <dbReference type="NCBI Taxonomy" id="2809027"/>
    <lineage>
        <taxon>Bacteria</taxon>
        <taxon>Bacillati</taxon>
        <taxon>Actinomycetota</taxon>
        <taxon>Actinomycetes</taxon>
        <taxon>Bifidobacteriales</taxon>
        <taxon>Bifidobacteriaceae</taxon>
        <taxon>Bifidobacterium</taxon>
    </lineage>
</organism>
<dbReference type="Proteomes" id="UP000710815">
    <property type="component" value="Unassembled WGS sequence"/>
</dbReference>
<dbReference type="Gene3D" id="1.10.443.10">
    <property type="entry name" value="Intergrase catalytic core"/>
    <property type="match status" value="1"/>
</dbReference>
<keyword evidence="2" id="KW-0233">DNA recombination</keyword>
<reference evidence="4 5" key="2">
    <citation type="journal article" date="2021" name="Syst. Appl. Microbiol.">
        <title>Phylogenetic classification of ten novel species belonging to the genus Bifidobacterium comprising B. phasiani sp. nov., B. pongonis sp. nov., B. saguinibicoloris sp. nov., B. colobi sp. nov., B. simiiventris sp. nov., B. santillanense sp. nov., B. miconis sp. nov., B. amazonense sp. nov., B. pluvialisilvae sp. nov., and B. miconisargentati sp. nov.</title>
        <authorList>
            <person name="Lugli G.A."/>
            <person name="Calvete-Torre I."/>
            <person name="Alessandri G."/>
            <person name="Milani C."/>
            <person name="Turroni F."/>
            <person name="Laiolo P."/>
            <person name="Ossiprandi M.C."/>
            <person name="Margolles A."/>
            <person name="Ruiz L."/>
            <person name="Ventura M."/>
        </authorList>
    </citation>
    <scope>NUCLEOTIDE SEQUENCE [LARGE SCALE GENOMIC DNA]</scope>
    <source>
        <strain evidence="4 5">MA1</strain>
    </source>
</reference>
<evidence type="ECO:0000256" key="2">
    <source>
        <dbReference type="ARBA" id="ARBA00023172"/>
    </source>
</evidence>
<accession>A0ABS9VWT3</accession>
<dbReference type="PANTHER" id="PTHR30349:SF91">
    <property type="entry name" value="INTA PROTEIN"/>
    <property type="match status" value="1"/>
</dbReference>
<name>A0ABS9VWT3_9BIFI</name>
<proteinExistence type="predicted"/>
<comment type="caution">
    <text evidence="4">The sequence shown here is derived from an EMBL/GenBank/DDBJ whole genome shotgun (WGS) entry which is preliminary data.</text>
</comment>
<evidence type="ECO:0000259" key="3">
    <source>
        <dbReference type="PROSITE" id="PS51898"/>
    </source>
</evidence>
<dbReference type="EMBL" id="JAFEJT020000044">
    <property type="protein sequence ID" value="MCH9276563.1"/>
    <property type="molecule type" value="Genomic_DNA"/>
</dbReference>
<gene>
    <name evidence="4" type="ORF">JS533_009840</name>
</gene>
<dbReference type="PANTHER" id="PTHR30349">
    <property type="entry name" value="PHAGE INTEGRASE-RELATED"/>
    <property type="match status" value="1"/>
</dbReference>
<feature type="domain" description="Tyr recombinase" evidence="3">
    <location>
        <begin position="176"/>
        <end position="402"/>
    </location>
</feature>
<reference evidence="4 5" key="1">
    <citation type="journal article" date="2021" name="Environ. Microbiol.">
        <title>Genetic insights into the dark matter of the mammalian gut microbiota through targeted genome reconstruction.</title>
        <authorList>
            <person name="Lugli G.A."/>
            <person name="Alessandri G."/>
            <person name="Milani C."/>
            <person name="Viappiani A."/>
            <person name="Fontana F."/>
            <person name="Tarracchini C."/>
            <person name="Mancabelli L."/>
            <person name="Argentini C."/>
            <person name="Ruiz L."/>
            <person name="Margolles A."/>
            <person name="van Sinderen D."/>
            <person name="Turroni F."/>
            <person name="Ventura M."/>
        </authorList>
    </citation>
    <scope>NUCLEOTIDE SEQUENCE [LARGE SCALE GENOMIC DNA]</scope>
    <source>
        <strain evidence="4 5">MA1</strain>
    </source>
</reference>
<sequence length="476" mass="54896">MKNKPDGLAGPADCIVRTTSHGRPVYRAVKYYRTLENERRFITGTAPCPDDETDERLVAAAKNQAVIALNRNIQKRLAAPRRQYRGHRLHSAIDGWLAEARTRGVAETSYHAYENEVEHYIRVMEDKRMDEYTTQELQALIDAHPAAGKYLRGIWGYAVRQGWITAAKDPTQYLKVEKHPVIRQAQKTYIADWIHNGAGLLWWLSYQTGEYERYRWYPVFLIEMTMGLRRGEVCGLKWRNVNLSDMHITVKDTVVELGGHRRKQSHGKSAASQRIVPMPARVMTALQSIKDHEGGKPDPESYVFHTRDGEPLRPNTCGVAWTRSQIAYYNYRHPDHPIQTFPHREYDPWHWPQHSNRHIFASILAMENVDYAVCQDLLGHARASITDRYTQSTEAKRREAIEKVDDALLYHGEPDKDATAAKKLAMRKRKPQLPIVQTVEQAITDERQTNVAQYLRRMTAAKAHPTTGHEEQKPHQ</sequence>
<evidence type="ECO:0000313" key="5">
    <source>
        <dbReference type="Proteomes" id="UP000710815"/>
    </source>
</evidence>
<dbReference type="InterPro" id="IPR011010">
    <property type="entry name" value="DNA_brk_join_enz"/>
</dbReference>
<evidence type="ECO:0000313" key="4">
    <source>
        <dbReference type="EMBL" id="MCH9276563.1"/>
    </source>
</evidence>
<dbReference type="InterPro" id="IPR002104">
    <property type="entry name" value="Integrase_catalytic"/>
</dbReference>
<evidence type="ECO:0000256" key="1">
    <source>
        <dbReference type="ARBA" id="ARBA00023125"/>
    </source>
</evidence>
<dbReference type="InterPro" id="IPR013762">
    <property type="entry name" value="Integrase-like_cat_sf"/>
</dbReference>
<dbReference type="InterPro" id="IPR050090">
    <property type="entry name" value="Tyrosine_recombinase_XerCD"/>
</dbReference>
<keyword evidence="1" id="KW-0238">DNA-binding</keyword>
<protein>
    <submittedName>
        <fullName evidence="4">Tyrosine-type recombinase/integrase</fullName>
    </submittedName>
</protein>
<dbReference type="InterPro" id="IPR010998">
    <property type="entry name" value="Integrase_recombinase_N"/>
</dbReference>
<dbReference type="Gene3D" id="1.10.150.130">
    <property type="match status" value="1"/>
</dbReference>
<dbReference type="Pfam" id="PF00589">
    <property type="entry name" value="Phage_integrase"/>
    <property type="match status" value="1"/>
</dbReference>
<dbReference type="SUPFAM" id="SSF56349">
    <property type="entry name" value="DNA breaking-rejoining enzymes"/>
    <property type="match status" value="1"/>
</dbReference>
<dbReference type="RefSeq" id="WP_241514239.1">
    <property type="nucleotide sequence ID" value="NZ_JAFEJT020000044.1"/>
</dbReference>
<dbReference type="PROSITE" id="PS51898">
    <property type="entry name" value="TYR_RECOMBINASE"/>
    <property type="match status" value="1"/>
</dbReference>